<dbReference type="Proteomes" id="UP001428290">
    <property type="component" value="Unassembled WGS sequence"/>
</dbReference>
<comment type="caution">
    <text evidence="3">The sequence shown here is derived from an EMBL/GenBank/DDBJ whole genome shotgun (WGS) entry which is preliminary data.</text>
</comment>
<evidence type="ECO:0000259" key="1">
    <source>
        <dbReference type="Pfam" id="PF01408"/>
    </source>
</evidence>
<dbReference type="EMBL" id="BAABRU010000004">
    <property type="protein sequence ID" value="GAA5527519.1"/>
    <property type="molecule type" value="Genomic_DNA"/>
</dbReference>
<gene>
    <name evidence="3" type="primary">iolG_1</name>
    <name evidence="3" type="ORF">Hgul01_01305</name>
</gene>
<dbReference type="Gene3D" id="3.40.50.720">
    <property type="entry name" value="NAD(P)-binding Rossmann-like Domain"/>
    <property type="match status" value="1"/>
</dbReference>
<feature type="domain" description="GFO/IDH/MocA-like oxidoreductase" evidence="2">
    <location>
        <begin position="135"/>
        <end position="259"/>
    </location>
</feature>
<dbReference type="Gene3D" id="3.30.360.10">
    <property type="entry name" value="Dihydrodipicolinate Reductase, domain 2"/>
    <property type="match status" value="1"/>
</dbReference>
<feature type="domain" description="Gfo/Idh/MocA-like oxidoreductase N-terminal" evidence="1">
    <location>
        <begin position="4"/>
        <end position="122"/>
    </location>
</feature>
<dbReference type="PANTHER" id="PTHR43708">
    <property type="entry name" value="CONSERVED EXPRESSED OXIDOREDUCTASE (EUROFUNG)"/>
    <property type="match status" value="1"/>
</dbReference>
<dbReference type="SUPFAM" id="SSF51735">
    <property type="entry name" value="NAD(P)-binding Rossmann-fold domains"/>
    <property type="match status" value="1"/>
</dbReference>
<keyword evidence="4" id="KW-1185">Reference proteome</keyword>
<accession>A0ABP9WWC5</accession>
<evidence type="ECO:0000313" key="3">
    <source>
        <dbReference type="EMBL" id="GAA5527519.1"/>
    </source>
</evidence>
<reference evidence="3 4" key="1">
    <citation type="submission" date="2024-02" db="EMBL/GenBank/DDBJ databases">
        <title>Herpetosiphon gulosus NBRC 112829.</title>
        <authorList>
            <person name="Ichikawa N."/>
            <person name="Katano-Makiyama Y."/>
            <person name="Hidaka K."/>
        </authorList>
    </citation>
    <scope>NUCLEOTIDE SEQUENCE [LARGE SCALE GENOMIC DNA]</scope>
    <source>
        <strain evidence="3 4">NBRC 112829</strain>
    </source>
</reference>
<evidence type="ECO:0000313" key="4">
    <source>
        <dbReference type="Proteomes" id="UP001428290"/>
    </source>
</evidence>
<sequence>MKTIRLGVLGAGLAVKHLHLPALKALPNCFEIVSICDHNRANAEALAGLLDLHPTITDSWVDFFADSQIEAVLISLPIQRNAEAIQAAVAAGKHVICEKPLAANLPQAEALVAACQHAPVKILIAENFHYRDDLKQARAWMDAGTIGDLVLIELRATFWSDPNQGFGATPWRHDHQYRGAVLADAGVHQAALLRELGGPIESAHAFIKDVHPVLRGPDTMVLNLRFASGVLGSLCFSGAVKTENPCFDWTVVHGTHGSITIRGDQTTLYRADGTIEHYQAQDLRGYISEFRNFYAAIVDDEPIVASLATALADWRLIMRAIDAAEGNSVQQIDPIVPLASLNDLPN</sequence>
<dbReference type="PANTHER" id="PTHR43708:SF8">
    <property type="entry name" value="OXIDOREDUCTASE"/>
    <property type="match status" value="1"/>
</dbReference>
<name>A0ABP9WWC5_9CHLR</name>
<dbReference type="InterPro" id="IPR036291">
    <property type="entry name" value="NAD(P)-bd_dom_sf"/>
</dbReference>
<evidence type="ECO:0000259" key="2">
    <source>
        <dbReference type="Pfam" id="PF22725"/>
    </source>
</evidence>
<dbReference type="RefSeq" id="WP_345721147.1">
    <property type="nucleotide sequence ID" value="NZ_BAABRU010000004.1"/>
</dbReference>
<dbReference type="SUPFAM" id="SSF55347">
    <property type="entry name" value="Glyceraldehyde-3-phosphate dehydrogenase-like, C-terminal domain"/>
    <property type="match status" value="1"/>
</dbReference>
<organism evidence="3 4">
    <name type="scientific">Herpetosiphon gulosus</name>
    <dbReference type="NCBI Taxonomy" id="1973496"/>
    <lineage>
        <taxon>Bacteria</taxon>
        <taxon>Bacillati</taxon>
        <taxon>Chloroflexota</taxon>
        <taxon>Chloroflexia</taxon>
        <taxon>Herpetosiphonales</taxon>
        <taxon>Herpetosiphonaceae</taxon>
        <taxon>Herpetosiphon</taxon>
    </lineage>
</organism>
<proteinExistence type="predicted"/>
<dbReference type="InterPro" id="IPR000683">
    <property type="entry name" value="Gfo/Idh/MocA-like_OxRdtase_N"/>
</dbReference>
<dbReference type="InterPro" id="IPR055170">
    <property type="entry name" value="GFO_IDH_MocA-like_dom"/>
</dbReference>
<dbReference type="Pfam" id="PF22725">
    <property type="entry name" value="GFO_IDH_MocA_C3"/>
    <property type="match status" value="1"/>
</dbReference>
<dbReference type="InterPro" id="IPR051317">
    <property type="entry name" value="Gfo/Idh/MocA_oxidoreduct"/>
</dbReference>
<dbReference type="Pfam" id="PF01408">
    <property type="entry name" value="GFO_IDH_MocA"/>
    <property type="match status" value="1"/>
</dbReference>
<protein>
    <submittedName>
        <fullName evidence="3">Inositol 2-dehydrogenase/D-chiro-inositol 3-dehydrogenase</fullName>
    </submittedName>
</protein>